<comment type="caution">
    <text evidence="1">The sequence shown here is derived from an EMBL/GenBank/DDBJ whole genome shotgun (WGS) entry which is preliminary data.</text>
</comment>
<name>A0ACC2ZXY0_9EURO</name>
<evidence type="ECO:0000313" key="2">
    <source>
        <dbReference type="Proteomes" id="UP001172386"/>
    </source>
</evidence>
<keyword evidence="2" id="KW-1185">Reference proteome</keyword>
<organism evidence="1 2">
    <name type="scientific">Neophaeococcomyces mojaviensis</name>
    <dbReference type="NCBI Taxonomy" id="3383035"/>
    <lineage>
        <taxon>Eukaryota</taxon>
        <taxon>Fungi</taxon>
        <taxon>Dikarya</taxon>
        <taxon>Ascomycota</taxon>
        <taxon>Pezizomycotina</taxon>
        <taxon>Eurotiomycetes</taxon>
        <taxon>Chaetothyriomycetidae</taxon>
        <taxon>Chaetothyriales</taxon>
        <taxon>Chaetothyriales incertae sedis</taxon>
        <taxon>Neophaeococcomyces</taxon>
    </lineage>
</organism>
<dbReference type="EMBL" id="JAPDRQ010000205">
    <property type="protein sequence ID" value="KAJ9652292.1"/>
    <property type="molecule type" value="Genomic_DNA"/>
</dbReference>
<dbReference type="Proteomes" id="UP001172386">
    <property type="component" value="Unassembled WGS sequence"/>
</dbReference>
<evidence type="ECO:0000313" key="1">
    <source>
        <dbReference type="EMBL" id="KAJ9652292.1"/>
    </source>
</evidence>
<accession>A0ACC2ZXY0</accession>
<gene>
    <name evidence="1" type="primary">ago1</name>
    <name evidence="1" type="ORF">H2198_008426</name>
</gene>
<proteinExistence type="predicted"/>
<sequence length="998" mass="109869">MSARRRGQARGNAPDTSNPQARRGPNPARGRVAPFDGPASRGSGSGGGAQSRTPAPPAPPAQPSSNPPSRPGSDAGQSQSSAQAASQPTQQVAPPIARDPALDRPVARATDSIKNIDMPASFYNIDGLYALATEFVKRPGFNTTGKPIQLPVNAYAVTQTPTAVIYQYDVIIGNGAEKRVVQAKVWASKKRIGATGPEIIYDGNKLAWSLRKLDQIKAMVDLDEENGRGPSKDGKNAFRVHITMTKKLDLTVVAAYLQGKIQFNVDVLQAINFMDHLLREGPSQNPRLFPVKRSFFARDGDRADLGGGVEVFRGVYQTMRVAQGGKLVVNLDVANTTFWIPQSLINTIKQKNQWRDEGMIAAQLKNESQRKATRNYLKKLSVKAQYLGNKQPNTVWKIDSIAEMTPNQHMITERDQTGNETGQRISVTAYFKRKYNVNLQFPQLPLIRMTKKMRGEPIYFPMELLHVLPNQRYGTKCSESQTANMIKFAVSPPARRADAINQGKSWLNWGGDNFIKNYGLGIDNNQLVTQARILPAPGIRFGKGKVEQPGTKGRWDLRGKQFFARNPTELVSWGIGLFKGRTNLGQAQIEKFAMDFIKAYRGHGGQVANGMPHIMQLNNDAGQAVADLHAATGTKFNRRPEFLVFILQDKTAHHYERIKKSCECRFGVVSQCLQAAQVAKGNPQYYSNVLMKVNAKLGGSTSQVAPAPASGFKGQFQVPTVFIGADVSHASPGSDAASLAALTVSFDRHAGRYAAGVQTNGRRVEMITERNITRILGPLLQTWMSDVGGGRPPQQIYYMRDGVSEGQFTQVMQEEVPHVRAIVNKLAGSKWTGKLTVIVASKRHHIRAFPRGPDADNKGNPLPGTLIERDITTPQEFDFYLYSHIALQGTSRPVHYTVLHDEANHPPSVLQNMIYEHCYQYMRSTTSVSMHPAVYYAHIASKRAVAHVNIAASQGPQTGPGFKQNPSGSSDTPRSSEVADLLQMYEAGNKIKFSMWYI</sequence>
<protein>
    <submittedName>
        <fullName evidence="1">Protein argonaute</fullName>
    </submittedName>
</protein>
<reference evidence="1" key="1">
    <citation type="submission" date="2022-10" db="EMBL/GenBank/DDBJ databases">
        <title>Culturing micro-colonial fungi from biological soil crusts in the Mojave desert and describing Neophaeococcomyces mojavensis, and introducing the new genera and species Taxawa tesnikishii.</title>
        <authorList>
            <person name="Kurbessoian T."/>
            <person name="Stajich J.E."/>
        </authorList>
    </citation>
    <scope>NUCLEOTIDE SEQUENCE</scope>
    <source>
        <strain evidence="1">JES_112</strain>
    </source>
</reference>